<keyword evidence="3" id="KW-0479">Metal-binding</keyword>
<dbReference type="RefSeq" id="WP_073006892.1">
    <property type="nucleotide sequence ID" value="NZ_FQZO01000003.1"/>
</dbReference>
<dbReference type="GO" id="GO:0005886">
    <property type="term" value="C:plasma membrane"/>
    <property type="evidence" value="ECO:0007669"/>
    <property type="project" value="TreeGrafter"/>
</dbReference>
<keyword evidence="2" id="KW-0004">4Fe-4S</keyword>
<feature type="domain" description="4Fe-4S ferredoxin-type" evidence="8">
    <location>
        <begin position="29"/>
        <end position="75"/>
    </location>
</feature>
<proteinExistence type="predicted"/>
<evidence type="ECO:0000256" key="3">
    <source>
        <dbReference type="ARBA" id="ARBA00022723"/>
    </source>
</evidence>
<feature type="transmembrane region" description="Helical" evidence="7">
    <location>
        <begin position="86"/>
        <end position="108"/>
    </location>
</feature>
<keyword evidence="7" id="KW-1133">Transmembrane helix</keyword>
<evidence type="ECO:0000256" key="4">
    <source>
        <dbReference type="ARBA" id="ARBA00022982"/>
    </source>
</evidence>
<feature type="transmembrane region" description="Helical" evidence="7">
    <location>
        <begin position="20"/>
        <end position="46"/>
    </location>
</feature>
<feature type="transmembrane region" description="Helical" evidence="7">
    <location>
        <begin position="141"/>
        <end position="167"/>
    </location>
</feature>
<protein>
    <submittedName>
        <fullName evidence="9">4Fe-4S binding domain-containing protein</fullName>
    </submittedName>
</protein>
<organism evidence="9 10">
    <name type="scientific">Clostridium amylolyticum</name>
    <dbReference type="NCBI Taxonomy" id="1121298"/>
    <lineage>
        <taxon>Bacteria</taxon>
        <taxon>Bacillati</taxon>
        <taxon>Bacillota</taxon>
        <taxon>Clostridia</taxon>
        <taxon>Eubacteriales</taxon>
        <taxon>Clostridiaceae</taxon>
        <taxon>Clostridium</taxon>
    </lineage>
</organism>
<dbReference type="OrthoDB" id="9786132at2"/>
<dbReference type="PANTHER" id="PTHR30176:SF3">
    <property type="entry name" value="FERREDOXIN-TYPE PROTEIN NAPH"/>
    <property type="match status" value="1"/>
</dbReference>
<reference evidence="9 10" key="1">
    <citation type="submission" date="2016-11" db="EMBL/GenBank/DDBJ databases">
        <authorList>
            <person name="Jaros S."/>
            <person name="Januszkiewicz K."/>
            <person name="Wedrychowicz H."/>
        </authorList>
    </citation>
    <scope>NUCLEOTIDE SEQUENCE [LARGE SCALE GENOMIC DNA]</scope>
    <source>
        <strain evidence="9 10">DSM 21864</strain>
    </source>
</reference>
<evidence type="ECO:0000256" key="2">
    <source>
        <dbReference type="ARBA" id="ARBA00022485"/>
    </source>
</evidence>
<keyword evidence="6" id="KW-0411">Iron-sulfur</keyword>
<name>A0A1M6HBD5_9CLOT</name>
<dbReference type="Pfam" id="PF12801">
    <property type="entry name" value="Fer4_5"/>
    <property type="match status" value="2"/>
</dbReference>
<dbReference type="STRING" id="1121298.SAMN05444401_2457"/>
<dbReference type="GO" id="GO:0051539">
    <property type="term" value="F:4 iron, 4 sulfur cluster binding"/>
    <property type="evidence" value="ECO:0007669"/>
    <property type="project" value="UniProtKB-KW"/>
</dbReference>
<sequence>MLIKKKPIYEYMWIVSSLYLILGFFNILFAWLGLICFLVPLIISLAGGEKAYCNKYCGRGQLLDFLGNKLKFSRNKSIPKFLRSKWFRYGFLSFFLTMFSLMLFNTYMVLQGERNLRKAITLLWTWRLPWNFVNTSMVSPWIAQFAFGFFSLMLTSTILGIITMLLYKPRSWCVYCPMGTMTQSICKVKNK</sequence>
<keyword evidence="7" id="KW-0472">Membrane</keyword>
<dbReference type="GO" id="GO:0046872">
    <property type="term" value="F:metal ion binding"/>
    <property type="evidence" value="ECO:0007669"/>
    <property type="project" value="UniProtKB-KW"/>
</dbReference>
<evidence type="ECO:0000259" key="8">
    <source>
        <dbReference type="Pfam" id="PF12801"/>
    </source>
</evidence>
<dbReference type="Proteomes" id="UP000184080">
    <property type="component" value="Unassembled WGS sequence"/>
</dbReference>
<keyword evidence="7" id="KW-0812">Transmembrane</keyword>
<evidence type="ECO:0000256" key="1">
    <source>
        <dbReference type="ARBA" id="ARBA00022448"/>
    </source>
</evidence>
<evidence type="ECO:0000256" key="6">
    <source>
        <dbReference type="ARBA" id="ARBA00023014"/>
    </source>
</evidence>
<accession>A0A1M6HBD5</accession>
<dbReference type="InterPro" id="IPR017896">
    <property type="entry name" value="4Fe4S_Fe-S-bd"/>
</dbReference>
<evidence type="ECO:0000256" key="5">
    <source>
        <dbReference type="ARBA" id="ARBA00023004"/>
    </source>
</evidence>
<evidence type="ECO:0000313" key="10">
    <source>
        <dbReference type="Proteomes" id="UP000184080"/>
    </source>
</evidence>
<keyword evidence="4" id="KW-0249">Electron transport</keyword>
<keyword evidence="5" id="KW-0408">Iron</keyword>
<evidence type="ECO:0000313" key="9">
    <source>
        <dbReference type="EMBL" id="SHJ19510.1"/>
    </source>
</evidence>
<evidence type="ECO:0000256" key="7">
    <source>
        <dbReference type="SAM" id="Phobius"/>
    </source>
</evidence>
<keyword evidence="1" id="KW-0813">Transport</keyword>
<dbReference type="PANTHER" id="PTHR30176">
    <property type="entry name" value="FERREDOXIN-TYPE PROTEIN NAPH"/>
    <property type="match status" value="1"/>
</dbReference>
<keyword evidence="10" id="KW-1185">Reference proteome</keyword>
<gene>
    <name evidence="9" type="ORF">SAMN05444401_2457</name>
</gene>
<feature type="domain" description="4Fe-4S ferredoxin-type" evidence="8">
    <location>
        <begin position="153"/>
        <end position="185"/>
    </location>
</feature>
<dbReference type="InterPro" id="IPR051684">
    <property type="entry name" value="Electron_Trans/Redox"/>
</dbReference>
<dbReference type="AlphaFoldDB" id="A0A1M6HBD5"/>
<dbReference type="EMBL" id="FQZO01000003">
    <property type="protein sequence ID" value="SHJ19510.1"/>
    <property type="molecule type" value="Genomic_DNA"/>
</dbReference>